<evidence type="ECO:0000259" key="6">
    <source>
        <dbReference type="PROSITE" id="PS50054"/>
    </source>
</evidence>
<feature type="region of interest" description="Disordered" evidence="5">
    <location>
        <begin position="1"/>
        <end position="52"/>
    </location>
</feature>
<organism evidence="9 10">
    <name type="scientific">Ramazzottius varieornatus</name>
    <name type="common">Water bear</name>
    <name type="synonym">Tardigrade</name>
    <dbReference type="NCBI Taxonomy" id="947166"/>
    <lineage>
        <taxon>Eukaryota</taxon>
        <taxon>Metazoa</taxon>
        <taxon>Ecdysozoa</taxon>
        <taxon>Tardigrada</taxon>
        <taxon>Eutardigrada</taxon>
        <taxon>Parachela</taxon>
        <taxon>Hypsibioidea</taxon>
        <taxon>Ramazzottiidae</taxon>
        <taxon>Ramazzottius</taxon>
    </lineage>
</organism>
<dbReference type="CDD" id="cd01446">
    <property type="entry name" value="DSP_MapKP"/>
    <property type="match status" value="1"/>
</dbReference>
<dbReference type="EC" id="3.1.3.48" evidence="2"/>
<evidence type="ECO:0000256" key="3">
    <source>
        <dbReference type="ARBA" id="ARBA00022801"/>
    </source>
</evidence>
<dbReference type="Proteomes" id="UP000186922">
    <property type="component" value="Unassembled WGS sequence"/>
</dbReference>
<dbReference type="STRING" id="947166.A0A1D1V8C6"/>
<dbReference type="InterPro" id="IPR001763">
    <property type="entry name" value="Rhodanese-like_dom"/>
</dbReference>
<dbReference type="SMART" id="SM00195">
    <property type="entry name" value="DSPc"/>
    <property type="match status" value="1"/>
</dbReference>
<keyword evidence="3" id="KW-0378">Hydrolase</keyword>
<evidence type="ECO:0000256" key="4">
    <source>
        <dbReference type="ARBA" id="ARBA00022912"/>
    </source>
</evidence>
<dbReference type="GO" id="GO:0043409">
    <property type="term" value="P:negative regulation of MAPK cascade"/>
    <property type="evidence" value="ECO:0007669"/>
    <property type="project" value="TreeGrafter"/>
</dbReference>
<dbReference type="InterPro" id="IPR036873">
    <property type="entry name" value="Rhodanese-like_dom_sf"/>
</dbReference>
<dbReference type="GO" id="GO:0017017">
    <property type="term" value="F:MAP kinase tyrosine/serine/threonine phosphatase activity"/>
    <property type="evidence" value="ECO:0007669"/>
    <property type="project" value="InterPro"/>
</dbReference>
<keyword evidence="10" id="KW-1185">Reference proteome</keyword>
<dbReference type="OrthoDB" id="165342at2759"/>
<dbReference type="GO" id="GO:0033550">
    <property type="term" value="F:MAP kinase tyrosine phosphatase activity"/>
    <property type="evidence" value="ECO:0007669"/>
    <property type="project" value="TreeGrafter"/>
</dbReference>
<dbReference type="InterPro" id="IPR000340">
    <property type="entry name" value="Dual-sp_phosphatase_cat-dom"/>
</dbReference>
<feature type="region of interest" description="Disordered" evidence="5">
    <location>
        <begin position="437"/>
        <end position="468"/>
    </location>
</feature>
<evidence type="ECO:0000259" key="7">
    <source>
        <dbReference type="PROSITE" id="PS50056"/>
    </source>
</evidence>
<protein>
    <recommendedName>
        <fullName evidence="2">protein-tyrosine-phosphatase</fullName>
        <ecNumber evidence="2">3.1.3.48</ecNumber>
    </recommendedName>
</protein>
<dbReference type="InterPro" id="IPR016130">
    <property type="entry name" value="Tyr_Pase_AS"/>
</dbReference>
<dbReference type="SUPFAM" id="SSF52821">
    <property type="entry name" value="Rhodanese/Cell cycle control phosphatase"/>
    <property type="match status" value="1"/>
</dbReference>
<dbReference type="FunFam" id="3.90.190.10:FF:000028">
    <property type="entry name" value="Dual specificity phosphatase 10"/>
    <property type="match status" value="1"/>
</dbReference>
<feature type="compositionally biased region" description="Low complexity" evidence="5">
    <location>
        <begin position="437"/>
        <end position="454"/>
    </location>
</feature>
<dbReference type="Gene3D" id="3.90.190.10">
    <property type="entry name" value="Protein tyrosine phosphatase superfamily"/>
    <property type="match status" value="1"/>
</dbReference>
<dbReference type="SMART" id="SM00450">
    <property type="entry name" value="RHOD"/>
    <property type="match status" value="1"/>
</dbReference>
<dbReference type="GO" id="GO:0008330">
    <property type="term" value="F:protein tyrosine/threonine phosphatase activity"/>
    <property type="evidence" value="ECO:0007669"/>
    <property type="project" value="TreeGrafter"/>
</dbReference>
<dbReference type="PRINTS" id="PR01908">
    <property type="entry name" value="ADSPHPHTASE"/>
</dbReference>
<comment type="similarity">
    <text evidence="1">Belongs to the protein-tyrosine phosphatase family. Non-receptor class dual specificity subfamily.</text>
</comment>
<dbReference type="EMBL" id="BDGG01000004">
    <property type="protein sequence ID" value="GAU97894.1"/>
    <property type="molecule type" value="Genomic_DNA"/>
</dbReference>
<accession>A0A1D1V8C6</accession>
<evidence type="ECO:0000313" key="10">
    <source>
        <dbReference type="Proteomes" id="UP000186922"/>
    </source>
</evidence>
<dbReference type="SUPFAM" id="SSF52799">
    <property type="entry name" value="(Phosphotyrosine protein) phosphatases II"/>
    <property type="match status" value="1"/>
</dbReference>
<dbReference type="PROSITE" id="PS50054">
    <property type="entry name" value="TYR_PHOSPHATASE_DUAL"/>
    <property type="match status" value="1"/>
</dbReference>
<reference evidence="9 10" key="1">
    <citation type="journal article" date="2016" name="Nat. Commun.">
        <title>Extremotolerant tardigrade genome and improved radiotolerance of human cultured cells by tardigrade-unique protein.</title>
        <authorList>
            <person name="Hashimoto T."/>
            <person name="Horikawa D.D."/>
            <person name="Saito Y."/>
            <person name="Kuwahara H."/>
            <person name="Kozuka-Hata H."/>
            <person name="Shin-I T."/>
            <person name="Minakuchi Y."/>
            <person name="Ohishi K."/>
            <person name="Motoyama A."/>
            <person name="Aizu T."/>
            <person name="Enomoto A."/>
            <person name="Kondo K."/>
            <person name="Tanaka S."/>
            <person name="Hara Y."/>
            <person name="Koshikawa S."/>
            <person name="Sagara H."/>
            <person name="Miura T."/>
            <person name="Yokobori S."/>
            <person name="Miyagawa K."/>
            <person name="Suzuki Y."/>
            <person name="Kubo T."/>
            <person name="Oyama M."/>
            <person name="Kohara Y."/>
            <person name="Fujiyama A."/>
            <person name="Arakawa K."/>
            <person name="Katayama T."/>
            <person name="Toyoda A."/>
            <person name="Kunieda T."/>
        </authorList>
    </citation>
    <scope>NUCLEOTIDE SEQUENCE [LARGE SCALE GENOMIC DNA]</scope>
    <source>
        <strain evidence="9 10">YOKOZUNA-1</strain>
    </source>
</reference>
<feature type="domain" description="Rhodanese" evidence="8">
    <location>
        <begin position="142"/>
        <end position="258"/>
    </location>
</feature>
<proteinExistence type="inferred from homology"/>
<dbReference type="InterPro" id="IPR008343">
    <property type="entry name" value="MKP"/>
</dbReference>
<feature type="domain" description="Tyrosine-protein phosphatase" evidence="6">
    <location>
        <begin position="290"/>
        <end position="432"/>
    </location>
</feature>
<dbReference type="AlphaFoldDB" id="A0A1D1V8C6"/>
<dbReference type="PRINTS" id="PR01764">
    <property type="entry name" value="MAPKPHPHTASE"/>
</dbReference>
<dbReference type="PROSITE" id="PS50206">
    <property type="entry name" value="RHODANESE_3"/>
    <property type="match status" value="1"/>
</dbReference>
<dbReference type="InterPro" id="IPR020422">
    <property type="entry name" value="TYR_PHOSPHATASE_DUAL_dom"/>
</dbReference>
<dbReference type="InterPro" id="IPR029021">
    <property type="entry name" value="Prot-tyrosine_phosphatase-like"/>
</dbReference>
<name>A0A1D1V8C6_RAMVA</name>
<dbReference type="PROSITE" id="PS50056">
    <property type="entry name" value="TYR_PHOSPHATASE_2"/>
    <property type="match status" value="1"/>
</dbReference>
<dbReference type="PANTHER" id="PTHR10159:SF528">
    <property type="entry name" value="PUCKERED, ISOFORM A"/>
    <property type="match status" value="1"/>
</dbReference>
<sequence length="468" mass="51203">MSNERRLRMGLKLTLEDSTSSASSAKANQQPWSISAASTPCGPSFSKARTPTSFSAVNTPASPSTHLDILQCLTLQGRTPTGTPTNEALPAFPSGFPCGFPGSPAGASGSFGLNSPLETSSNKLPMGPKAVLPEELAKRMRRPKPFLLLDCRPEFMFRMNHIYGAVNVNISDRLTRRRLQGKVSVFDVLSTKEAKALYRKRVLREVIVYDESTMDWTGLPPVHPLQLLLSSLRNDGKDPAVLIGGFTDFHAQYRELCDGTVMKPAQNVPTGPLLGSPTNSPTDIDLEKVEASQVLPFLYLGNERDAADMNRLASLKVTHVLNVTSHSPCHYEKEGIRYKRLPASDSGQQNLAQYFKEAFEFIDEARNASCNVLIHCQAGVSRSATIVVAYLMHHKKMSMDEAYRLVKAKRSVISPNFNFMGQLMEYEQALKKLTSMEAESPTASGSASSTSSKSGARKPKILSIETSL</sequence>
<evidence type="ECO:0000259" key="8">
    <source>
        <dbReference type="PROSITE" id="PS50206"/>
    </source>
</evidence>
<evidence type="ECO:0000313" key="9">
    <source>
        <dbReference type="EMBL" id="GAU97894.1"/>
    </source>
</evidence>
<dbReference type="Pfam" id="PF00581">
    <property type="entry name" value="Rhodanese"/>
    <property type="match status" value="1"/>
</dbReference>
<dbReference type="PANTHER" id="PTHR10159">
    <property type="entry name" value="DUAL SPECIFICITY PROTEIN PHOSPHATASE"/>
    <property type="match status" value="1"/>
</dbReference>
<feature type="domain" description="Tyrosine specific protein phosphatases" evidence="7">
    <location>
        <begin position="353"/>
        <end position="410"/>
    </location>
</feature>
<gene>
    <name evidence="9" type="primary">RvY_09117-1</name>
    <name evidence="9" type="synonym">RvY_09117.1</name>
    <name evidence="9" type="ORF">RvY_09117</name>
</gene>
<evidence type="ECO:0000256" key="2">
    <source>
        <dbReference type="ARBA" id="ARBA00013064"/>
    </source>
</evidence>
<feature type="compositionally biased region" description="Polar residues" evidence="5">
    <location>
        <begin position="16"/>
        <end position="38"/>
    </location>
</feature>
<comment type="caution">
    <text evidence="9">The sequence shown here is derived from an EMBL/GenBank/DDBJ whole genome shotgun (WGS) entry which is preliminary data.</text>
</comment>
<dbReference type="PROSITE" id="PS00383">
    <property type="entry name" value="TYR_PHOSPHATASE_1"/>
    <property type="match status" value="1"/>
</dbReference>
<dbReference type="Gene3D" id="3.40.250.10">
    <property type="entry name" value="Rhodanese-like domain"/>
    <property type="match status" value="1"/>
</dbReference>
<evidence type="ECO:0000256" key="1">
    <source>
        <dbReference type="ARBA" id="ARBA00008601"/>
    </source>
</evidence>
<dbReference type="InterPro" id="IPR000387">
    <property type="entry name" value="Tyr_Pase_dom"/>
</dbReference>
<evidence type="ECO:0000256" key="5">
    <source>
        <dbReference type="SAM" id="MobiDB-lite"/>
    </source>
</evidence>
<dbReference type="Pfam" id="PF00782">
    <property type="entry name" value="DSPc"/>
    <property type="match status" value="1"/>
</dbReference>
<dbReference type="GO" id="GO:0005829">
    <property type="term" value="C:cytosol"/>
    <property type="evidence" value="ECO:0007669"/>
    <property type="project" value="TreeGrafter"/>
</dbReference>
<keyword evidence="4" id="KW-0904">Protein phosphatase</keyword>